<dbReference type="PROSITE" id="PS50082">
    <property type="entry name" value="WD_REPEATS_2"/>
    <property type="match status" value="3"/>
</dbReference>
<evidence type="ECO:0000313" key="10">
    <source>
        <dbReference type="Proteomes" id="UP001147746"/>
    </source>
</evidence>
<evidence type="ECO:0000259" key="8">
    <source>
        <dbReference type="PROSITE" id="PS50897"/>
    </source>
</evidence>
<feature type="domain" description="CTLH" evidence="8">
    <location>
        <begin position="219"/>
        <end position="295"/>
    </location>
</feature>
<gene>
    <name evidence="9" type="ORF">N7476_001989</name>
</gene>
<dbReference type="InterPro" id="IPR015943">
    <property type="entry name" value="WD40/YVTN_repeat-like_dom_sf"/>
</dbReference>
<dbReference type="SUPFAM" id="SSF50978">
    <property type="entry name" value="WD40 repeat-like"/>
    <property type="match status" value="1"/>
</dbReference>
<evidence type="ECO:0000313" key="9">
    <source>
        <dbReference type="EMBL" id="KAJ5323389.1"/>
    </source>
</evidence>
<dbReference type="EMBL" id="JAPZBO010000002">
    <property type="protein sequence ID" value="KAJ5323389.1"/>
    <property type="molecule type" value="Genomic_DNA"/>
</dbReference>
<dbReference type="SMART" id="SM00320">
    <property type="entry name" value="WD40"/>
    <property type="match status" value="7"/>
</dbReference>
<dbReference type="Pfam" id="PF00400">
    <property type="entry name" value="WD40"/>
    <property type="match status" value="6"/>
</dbReference>
<dbReference type="SMART" id="SM00668">
    <property type="entry name" value="CTLH"/>
    <property type="match status" value="1"/>
</dbReference>
<evidence type="ECO:0000256" key="7">
    <source>
        <dbReference type="SAM" id="MobiDB-lite"/>
    </source>
</evidence>
<accession>A0A9W9U999</accession>
<dbReference type="PROSITE" id="PS50897">
    <property type="entry name" value="CTLH"/>
    <property type="match status" value="1"/>
</dbReference>
<evidence type="ECO:0000256" key="2">
    <source>
        <dbReference type="ARBA" id="ARBA00017917"/>
    </source>
</evidence>
<dbReference type="Gene3D" id="2.130.10.10">
    <property type="entry name" value="YVTN repeat-like/Quinoprotein amine dehydrogenase"/>
    <property type="match status" value="1"/>
</dbReference>
<dbReference type="Proteomes" id="UP001147746">
    <property type="component" value="Unassembled WGS sequence"/>
</dbReference>
<proteinExistence type="predicted"/>
<keyword evidence="4 6" id="KW-0853">WD repeat</keyword>
<dbReference type="PROSITE" id="PS00678">
    <property type="entry name" value="WD_REPEATS_1"/>
    <property type="match status" value="1"/>
</dbReference>
<dbReference type="GO" id="GO:0034657">
    <property type="term" value="C:GID complex"/>
    <property type="evidence" value="ECO:0007669"/>
    <property type="project" value="TreeGrafter"/>
</dbReference>
<dbReference type="PROSITE" id="PS50294">
    <property type="entry name" value="WD_REPEATS_REGION"/>
    <property type="match status" value="2"/>
</dbReference>
<comment type="caution">
    <text evidence="9">The sequence shown here is derived from an EMBL/GenBank/DDBJ whole genome shotgun (WGS) entry which is preliminary data.</text>
</comment>
<name>A0A9W9U999_9EURO</name>
<dbReference type="PANTHER" id="PTHR22838">
    <property type="entry name" value="WD REPEAT PROTEIN 26-RELATED"/>
    <property type="match status" value="1"/>
</dbReference>
<dbReference type="InterPro" id="IPR006595">
    <property type="entry name" value="CTLH_C"/>
</dbReference>
<evidence type="ECO:0000256" key="5">
    <source>
        <dbReference type="ARBA" id="ARBA00022737"/>
    </source>
</evidence>
<dbReference type="AlphaFoldDB" id="A0A9W9U999"/>
<evidence type="ECO:0000256" key="1">
    <source>
        <dbReference type="ARBA" id="ARBA00002343"/>
    </source>
</evidence>
<dbReference type="Pfam" id="PF23627">
    <property type="entry name" value="LisH_WDR26"/>
    <property type="match status" value="1"/>
</dbReference>
<dbReference type="GO" id="GO:0043161">
    <property type="term" value="P:proteasome-mediated ubiquitin-dependent protein catabolic process"/>
    <property type="evidence" value="ECO:0007669"/>
    <property type="project" value="TreeGrafter"/>
</dbReference>
<evidence type="ECO:0000256" key="4">
    <source>
        <dbReference type="ARBA" id="ARBA00022574"/>
    </source>
</evidence>
<feature type="repeat" description="WD" evidence="6">
    <location>
        <begin position="409"/>
        <end position="450"/>
    </location>
</feature>
<keyword evidence="10" id="KW-1185">Reference proteome</keyword>
<dbReference type="InterPro" id="IPR051350">
    <property type="entry name" value="WD_repeat-ST_regulator"/>
</dbReference>
<feature type="region of interest" description="Disordered" evidence="7">
    <location>
        <begin position="21"/>
        <end position="174"/>
    </location>
</feature>
<protein>
    <recommendedName>
        <fullName evidence="3">Protein FYV10</fullName>
    </recommendedName>
    <alternativeName>
        <fullName evidence="2">Protein fyv10</fullName>
    </alternativeName>
</protein>
<keyword evidence="5" id="KW-0677">Repeat</keyword>
<dbReference type="InterPro" id="IPR036322">
    <property type="entry name" value="WD40_repeat_dom_sf"/>
</dbReference>
<dbReference type="InterPro" id="IPR001680">
    <property type="entry name" value="WD40_rpt"/>
</dbReference>
<dbReference type="PANTHER" id="PTHR22838:SF0">
    <property type="entry name" value="WD REPEAT-CONTAINING PROTEIN 26"/>
    <property type="match status" value="1"/>
</dbReference>
<feature type="compositionally biased region" description="Polar residues" evidence="7">
    <location>
        <begin position="135"/>
        <end position="174"/>
    </location>
</feature>
<feature type="repeat" description="WD" evidence="6">
    <location>
        <begin position="636"/>
        <end position="662"/>
    </location>
</feature>
<organism evidence="9 10">
    <name type="scientific">Penicillium atrosanguineum</name>
    <dbReference type="NCBI Taxonomy" id="1132637"/>
    <lineage>
        <taxon>Eukaryota</taxon>
        <taxon>Fungi</taxon>
        <taxon>Dikarya</taxon>
        <taxon>Ascomycota</taxon>
        <taxon>Pezizomycotina</taxon>
        <taxon>Eurotiomycetes</taxon>
        <taxon>Eurotiomycetidae</taxon>
        <taxon>Eurotiales</taxon>
        <taxon>Aspergillaceae</taxon>
        <taxon>Penicillium</taxon>
    </lineage>
</organism>
<reference evidence="9" key="1">
    <citation type="submission" date="2022-12" db="EMBL/GenBank/DDBJ databases">
        <authorList>
            <person name="Petersen C."/>
        </authorList>
    </citation>
    <scope>NUCLEOTIDE SEQUENCE</scope>
    <source>
        <strain evidence="9">IBT 21472</strain>
    </source>
</reference>
<feature type="repeat" description="WD" evidence="6">
    <location>
        <begin position="451"/>
        <end position="492"/>
    </location>
</feature>
<reference evidence="9" key="2">
    <citation type="journal article" date="2023" name="IMA Fungus">
        <title>Comparative genomic study of the Penicillium genus elucidates a diverse pangenome and 15 lateral gene transfer events.</title>
        <authorList>
            <person name="Petersen C."/>
            <person name="Sorensen T."/>
            <person name="Nielsen M.R."/>
            <person name="Sondergaard T.E."/>
            <person name="Sorensen J.L."/>
            <person name="Fitzpatrick D.A."/>
            <person name="Frisvad J.C."/>
            <person name="Nielsen K.L."/>
        </authorList>
    </citation>
    <scope>NUCLEOTIDE SEQUENCE</scope>
    <source>
        <strain evidence="9">IBT 21472</strain>
    </source>
</reference>
<sequence length="695" mass="76244">MIHSKFDLVVSPANGFSQGTGQIPTFDLANNHPFQPFIPDHPDLPFPDPIAAESGNTESPPEYRSAQPSSRAQPNLRRRRLPSSSPDPSVTGIRATPEDGTAVASPNDSIPPGRADGHSSSHKRRRLATMRADGLSTNGFPQASNGSIPTSRKASMNGQSTTASNGESHTNGSAKSLANMSYYGHRREEVTRIIMQSLYEMGYGGAASMLSAESGYQLETAGVATFRSAVLGGRWSEAERILIQSFRNGGANNTQRSSPDENTLLLAEDADRSKMLFYLREHKFLELLEAGDLGAALIVLRQELTPLKYNVERLHALSSFLMCPTELLRDQPGWDGPHSVSRERLLAKLSRSISPSVMIPQHRLAVLLDSVKQSQINNCLYHNTADPPSLYSDHMCDRNDFPLQVTHDLTQHSDEVWYCGFSHDGTKLVTAGTDNTVFIYDTSDFKVLQRLDDHASGVAFASWSPDDSKLITCSQDKKARVWNVETGRCLLTIDHHSEPVTAAAWAADGESFVTASFDLSSQLCHWSLRGTSLHKWKGGFRVQDCAVSKDGRRLVAADTDSKIHVFDFQTYEEVICFPVASKPTSVAISRDSKHMLVSLAEGEIQLLEMDTSFVIRRFSGQKQGKFVIRSTFGGADENFVVSGSEDSQVYIWHKDNGKHVETLGGHISGCVNSISWNPTNATMFASAGDDCAVRM</sequence>
<evidence type="ECO:0000256" key="6">
    <source>
        <dbReference type="PROSITE-ProRule" id="PRU00221"/>
    </source>
</evidence>
<comment type="function">
    <text evidence="1">Involved in the proteasome-dependent degradation of fructose-1,6-bisphosphatase.</text>
</comment>
<dbReference type="CDD" id="cd00200">
    <property type="entry name" value="WD40"/>
    <property type="match status" value="1"/>
</dbReference>
<evidence type="ECO:0000256" key="3">
    <source>
        <dbReference type="ARBA" id="ARBA00018741"/>
    </source>
</evidence>
<dbReference type="InterPro" id="IPR019775">
    <property type="entry name" value="WD40_repeat_CS"/>
</dbReference>
<dbReference type="PROSITE" id="PS50896">
    <property type="entry name" value="LISH"/>
    <property type="match status" value="1"/>
</dbReference>
<dbReference type="InterPro" id="IPR006594">
    <property type="entry name" value="LisH"/>
</dbReference>